<dbReference type="OrthoDB" id="38639at10239"/>
<evidence type="ECO:0000313" key="2">
    <source>
        <dbReference type="EMBL" id="CCU55556.1"/>
    </source>
</evidence>
<feature type="transmembrane region" description="Helical" evidence="1">
    <location>
        <begin position="141"/>
        <end position="158"/>
    </location>
</feature>
<sequence>MVMLTILLINNIFNDILPINSSIIIYNNTNLEMEYNAYMKFYDYNDLYSKLDIKNTFTILYHKNIDILHKYNFMMDNRLLLKISTNKKIINIVVSNNDDEIYKYLMNLYPEEEYVSFTNTKIDNNNYENIVVYEYEYKDNIMNYLLFLIMIFSLLYLYNKKKYIDEKYIKTIVKIVNNDYEIINNNEINELLSVTKNNNNIYNFLLKYKCYLNKLNKTFEVDNIFKYIKILKHYRNKFKCYCNSK</sequence>
<organism evidence="2 3">
    <name type="scientific">Adoxophyes honmai entomopoxvirus 'L'</name>
    <dbReference type="NCBI Taxonomy" id="1293540"/>
    <lineage>
        <taxon>Viruses</taxon>
        <taxon>Varidnaviria</taxon>
        <taxon>Bamfordvirae</taxon>
        <taxon>Nucleocytoviricota</taxon>
        <taxon>Pokkesviricetes</taxon>
        <taxon>Chitovirales</taxon>
        <taxon>Poxviridae</taxon>
        <taxon>Entomopoxvirinae</taxon>
        <taxon>Betaentomopoxvirus</taxon>
        <taxon>Betaentomopoxvirus ahonmai</taxon>
    </lineage>
</organism>
<dbReference type="EMBL" id="HF679131">
    <property type="protein sequence ID" value="CCU55556.1"/>
    <property type="molecule type" value="Genomic_DNA"/>
</dbReference>
<gene>
    <name evidence="2" type="ORF">AHEV_235</name>
</gene>
<keyword evidence="3" id="KW-1185">Reference proteome</keyword>
<dbReference type="KEGG" id="vg:15614164"/>
<proteinExistence type="predicted"/>
<name>A0A916KP92_9POXV</name>
<reference evidence="2" key="1">
    <citation type="journal article" date="2013" name="J. Virol.">
        <title>New Insights into the Evolution of Entomopoxvirinae from the Complete Genome Sequences of Four Entomopoxviruses Infecting Adoxophyes honmai, Choristoneura biennis, Choristoneura rosaceana, and Mythimna separata.</title>
        <authorList>
            <person name="Theze J."/>
            <person name="Takatsuka J."/>
            <person name="Li Z."/>
            <person name="Gallais J."/>
            <person name="Doucet D."/>
            <person name="Arif B."/>
            <person name="Nakai M."/>
            <person name="Herniou E.A."/>
        </authorList>
    </citation>
    <scope>NUCLEOTIDE SEQUENCE</scope>
    <source>
        <strain evidence="2">Tokyo</strain>
    </source>
</reference>
<protein>
    <submittedName>
        <fullName evidence="2">Uncharacterized protein</fullName>
    </submittedName>
</protein>
<dbReference type="GeneID" id="15614164"/>
<keyword evidence="1" id="KW-1133">Transmembrane helix</keyword>
<evidence type="ECO:0000313" key="3">
    <source>
        <dbReference type="Proteomes" id="UP000792575"/>
    </source>
</evidence>
<evidence type="ECO:0000256" key="1">
    <source>
        <dbReference type="SAM" id="Phobius"/>
    </source>
</evidence>
<keyword evidence="1" id="KW-0812">Transmembrane</keyword>
<accession>A0A916KP92</accession>
<dbReference type="RefSeq" id="YP_008004058.1">
    <property type="nucleotide sequence ID" value="NC_021247.1"/>
</dbReference>
<dbReference type="Proteomes" id="UP000792575">
    <property type="component" value="Genome"/>
</dbReference>
<keyword evidence="1" id="KW-0472">Membrane</keyword>